<dbReference type="InterPro" id="IPR036280">
    <property type="entry name" value="Multihaem_cyt_sf"/>
</dbReference>
<dbReference type="Gene3D" id="1.10.780.10">
    <property type="entry name" value="Hydroxylamine Oxidoreductase, Chain A, domain 1"/>
    <property type="match status" value="1"/>
</dbReference>
<dbReference type="RefSeq" id="WP_052216896.1">
    <property type="nucleotide sequence ID" value="NZ_LGTE01000003.1"/>
</dbReference>
<dbReference type="PANTHER" id="PTHR35038:SF8">
    <property type="entry name" value="C-TYPE POLYHEME CYTOCHROME OMCC"/>
    <property type="match status" value="1"/>
</dbReference>
<keyword evidence="4" id="KW-1185">Reference proteome</keyword>
<evidence type="ECO:0000259" key="2">
    <source>
        <dbReference type="Pfam" id="PF09699"/>
    </source>
</evidence>
<dbReference type="SUPFAM" id="SSF48695">
    <property type="entry name" value="Multiheme cytochromes"/>
    <property type="match status" value="3"/>
</dbReference>
<dbReference type="InterPro" id="IPR014755">
    <property type="entry name" value="Cu-Rt/internalin_Ig-like"/>
</dbReference>
<gene>
    <name evidence="3" type="ORF">Tfer_0712</name>
</gene>
<evidence type="ECO:0000313" key="4">
    <source>
        <dbReference type="Proteomes" id="UP000037175"/>
    </source>
</evidence>
<feature type="domain" description="Doubled CXXCH motif" evidence="2">
    <location>
        <begin position="1013"/>
        <end position="1057"/>
    </location>
</feature>
<dbReference type="PATRIC" id="fig|281456.6.peg.756"/>
<sequence>MSTRWDKLIGANNDNGRRRKKFFAVLLVFLLGVLLLAALNIAMAETADVLGGDGDFEGTQYSRWRTFSEGGGTAFSQTNATAYTNVYSAQQYISLTATNLNSDTAGYEHVFALPSEGVNSVTVSFNYRIYRSTNNYGTWEVGWEICDWNGVQKAAGLLTDVSDTWKSFSAPVNGLTAGNRYLLRLYWKVGNQAGKSLMGYVYWDSVNVNIDYTHSAGPLIFDLKPQDGTLLHGTAGLSLWAWDPKGIKQAPGDGIKWEYSSDSGSTWHVIGATYNSTVDSYTYGIDWNTGALPDGLYQVRAVAKDSLDEFTVSDLKYYTLENQGPVLSNFTPVDGARLKGDQKLSVSAQDPAGIGRVTWEYSPDNGTSWIPIGTSKKPESVAGGVYTFSYIFPTEDLPDMNNYLIRVTAVDSSPWGHKTVSPGVTYHIDNNPPEISQINPQMWSYLRGHVQTLSANVTDANGIAGVEWQYSTDGGATWTFIGSDHTPDGTTYSVNWDTAAAGGDGAYLIKIVATNRDGDTSIKTFTYYVDNTRPVLSQAIVRTKNMVDIEFIDSCMDSETAKNPAVYQIYESGNPVNVLEISAVQLKGDQRTIRLITADQTVGTRYTVEVNPSVTDAAGNILNTDPPNVNKLEFVGMGSTTFYPHGNFDLTSELCATCHVTHAAAGPVLLQRENEKLLCYMCHDASGISTKNILAEFGSIDAVGANTSHHGVPNDQQSCIDCHNPHDGAGVHYPKLLDTRDANGHEYNSGNDVCFACHGSPALHGGSVRRLTGISGVDDHETYYTAATVYDGDMVGAHVYKNNGTDASLAPPDPQTQINCCACHEKHGSRLPKLLRESVNGGKYNVEGNNNTLCYACHEGPMGTGDAPYLGKTVFEATYLNAHGRKSTGVLYPGGPYSVSRTSDSIPDEEQRGQCLNCHNPHGTPYGKMLVDLYQVTPPDDPDAGSTAGILKYNALCFKCHDSDGPAQDIARYYSGSYRKDDGTSVTASGHYVHENGFYIDGKPVPLGYCIPCNDCHNPHGSANNNNKLLNDRLGSNLYDGTVANQRAMCLKCHTATDDSVLNQWRGNNMPRLPDLAATWPQVTTINQHARNVDPAKAKPCSDCHGYGDPMQAAHAPEPYGRSPGGKDCDLCHELTDWMGMNSVNYRHQITSFAADYNPPEGYTCLSMCHTDHNVFNEENPPTFAGTDPGKHLRVTGGNTAVAPVSGILPTDKRGVNELCMSCHRVEQNNHTYLSPGGTESAAGIYDFVYGTDSWHPIMQAPKPNLYVNSTTAYPPWDNFDQDPNNRMVCLDCHNTDGTRPAGPHSSTNKYMLKRVGTNTALHPDADNRTNQGVLVYDALCVMCHKETTYGVGNTAGSGEGSIAPATHSKQYAHYTANAYGCYGCHSGNPDMLKEVTSGKEQGIGGGALRGSIHGRTYKYDTAIGRTEALIHGNLISKFDSANGGSCTAKVGISECQMNTQPVQ</sequence>
<feature type="domain" description="Doubled CXXCH motif" evidence="2">
    <location>
        <begin position="819"/>
        <end position="860"/>
    </location>
</feature>
<keyword evidence="1" id="KW-0732">Signal</keyword>
<name>A0A0L6W4S5_9FIRM</name>
<dbReference type="Proteomes" id="UP000037175">
    <property type="component" value="Unassembled WGS sequence"/>
</dbReference>
<dbReference type="InterPro" id="IPR051829">
    <property type="entry name" value="Multiheme_Cytochr_ET"/>
</dbReference>
<feature type="domain" description="Doubled CXXCH motif" evidence="2">
    <location>
        <begin position="912"/>
        <end position="964"/>
    </location>
</feature>
<dbReference type="InterPro" id="IPR013783">
    <property type="entry name" value="Ig-like_fold"/>
</dbReference>
<organism evidence="3 4">
    <name type="scientific">Thermincola ferriacetica</name>
    <dbReference type="NCBI Taxonomy" id="281456"/>
    <lineage>
        <taxon>Bacteria</taxon>
        <taxon>Bacillati</taxon>
        <taxon>Bacillota</taxon>
        <taxon>Clostridia</taxon>
        <taxon>Eubacteriales</taxon>
        <taxon>Thermincolaceae</taxon>
        <taxon>Thermincola</taxon>
    </lineage>
</organism>
<protein>
    <submittedName>
        <fullName evidence="3">Putative multiheme cytochrome c</fullName>
    </submittedName>
</protein>
<proteinExistence type="predicted"/>
<dbReference type="InterPro" id="IPR010177">
    <property type="entry name" value="Paired_CXXCH_1"/>
</dbReference>
<feature type="domain" description="Doubled CXXCH motif" evidence="2">
    <location>
        <begin position="713"/>
        <end position="760"/>
    </location>
</feature>
<feature type="domain" description="Doubled CXXCH motif" evidence="2">
    <location>
        <begin position="654"/>
        <end position="685"/>
    </location>
</feature>
<dbReference type="Gene3D" id="3.90.10.10">
    <property type="entry name" value="Cytochrome C3"/>
    <property type="match status" value="1"/>
</dbReference>
<reference evidence="4" key="1">
    <citation type="submission" date="2015-07" db="EMBL/GenBank/DDBJ databases">
        <title>Complete Genome of Thermincola ferriacetica strain Z-0001T.</title>
        <authorList>
            <person name="Lusk B."/>
            <person name="Badalamenti J.P."/>
            <person name="Parameswaran P."/>
            <person name="Bond D.R."/>
            <person name="Torres C.I."/>
        </authorList>
    </citation>
    <scope>NUCLEOTIDE SEQUENCE [LARGE SCALE GENOMIC DNA]</scope>
    <source>
        <strain evidence="4">Z-0001</strain>
    </source>
</reference>
<dbReference type="Gene3D" id="2.60.40.1220">
    <property type="match status" value="1"/>
</dbReference>
<dbReference type="Gene3D" id="2.60.40.10">
    <property type="entry name" value="Immunoglobulins"/>
    <property type="match status" value="1"/>
</dbReference>
<comment type="caution">
    <text evidence="3">The sequence shown here is derived from an EMBL/GenBank/DDBJ whole genome shotgun (WGS) entry which is preliminary data.</text>
</comment>
<dbReference type="PANTHER" id="PTHR35038">
    <property type="entry name" value="DISSIMILATORY SULFITE REDUCTASE SIRA"/>
    <property type="match status" value="1"/>
</dbReference>
<dbReference type="Pfam" id="PF09699">
    <property type="entry name" value="Paired_CXXCH_1"/>
    <property type="match status" value="5"/>
</dbReference>
<evidence type="ECO:0000313" key="3">
    <source>
        <dbReference type="EMBL" id="KNZ70530.1"/>
    </source>
</evidence>
<dbReference type="EMBL" id="LGTE01000003">
    <property type="protein sequence ID" value="KNZ70530.1"/>
    <property type="molecule type" value="Genomic_DNA"/>
</dbReference>
<dbReference type="GO" id="GO:0016491">
    <property type="term" value="F:oxidoreductase activity"/>
    <property type="evidence" value="ECO:0007669"/>
    <property type="project" value="TreeGrafter"/>
</dbReference>
<evidence type="ECO:0000256" key="1">
    <source>
        <dbReference type="ARBA" id="ARBA00022729"/>
    </source>
</evidence>
<accession>A0A0L6W4S5</accession>